<dbReference type="Pfam" id="PF13692">
    <property type="entry name" value="Glyco_trans_1_4"/>
    <property type="match status" value="1"/>
</dbReference>
<name>A0A935W597_9PROT</name>
<dbReference type="PANTHER" id="PTHR12526">
    <property type="entry name" value="GLYCOSYLTRANSFERASE"/>
    <property type="match status" value="1"/>
</dbReference>
<evidence type="ECO:0000256" key="1">
    <source>
        <dbReference type="SAM" id="MobiDB-lite"/>
    </source>
</evidence>
<evidence type="ECO:0000259" key="2">
    <source>
        <dbReference type="Pfam" id="PF13579"/>
    </source>
</evidence>
<dbReference type="Proteomes" id="UP000706151">
    <property type="component" value="Unassembled WGS sequence"/>
</dbReference>
<evidence type="ECO:0000313" key="3">
    <source>
        <dbReference type="EMBL" id="MBK7954733.1"/>
    </source>
</evidence>
<protein>
    <submittedName>
        <fullName evidence="3">Glycosyltransferase</fullName>
    </submittedName>
</protein>
<sequence>MSPPARTILVVAGEFPPLKTIGRIRTVKFVQHLRQLGWRCIVLTLEPTGSEPNYDASLLAEIPEGTEVIRVPFRDLEVAIARTAKRLLGRPMDRKTGHQSATAIPEAGARSGAGATKSPDTQADGGAHGGSSRWLDSAHDLTRQLFTNYVYIPDSYRAWANSALKRARQIVDSEAIDAIYTTLPPFSSAWVGYHLRRETGIPWLVDYRDLWYGDVLREWLPNWRQRLELAMERRLLKRADAIITVSEPKTDYMRAVHPKLSARWETLTNGYDADIYAGQQRTRSFADGRIEFVFTGRLFKNRRGYPFAEAMGRIAQRSPALVKPVRVRMLGGVAPEIRAHYDAILRAYGIAEHFEFAGDVSYREAMNAQINCDYLLLIVDTGETSDGVIPGKLFEYVAAARPVFALCDPGITRQIIEKANIGVVLDAENVDACEKALEDLLRQPVPRELARNEDYLAQFDRREIARRFANLLEEICMTKPSTRQASPRPGP</sequence>
<dbReference type="InterPro" id="IPR028098">
    <property type="entry name" value="Glyco_trans_4-like_N"/>
</dbReference>
<reference evidence="3 4" key="1">
    <citation type="submission" date="2020-10" db="EMBL/GenBank/DDBJ databases">
        <title>Connecting structure to function with the recovery of over 1000 high-quality activated sludge metagenome-assembled genomes encoding full-length rRNA genes using long-read sequencing.</title>
        <authorList>
            <person name="Singleton C.M."/>
            <person name="Petriglieri F."/>
            <person name="Kristensen J.M."/>
            <person name="Kirkegaard R.H."/>
            <person name="Michaelsen T.Y."/>
            <person name="Andersen M.H."/>
            <person name="Karst S.M."/>
            <person name="Dueholm M.S."/>
            <person name="Nielsen P.H."/>
            <person name="Albertsen M."/>
        </authorList>
    </citation>
    <scope>NUCLEOTIDE SEQUENCE [LARGE SCALE GENOMIC DNA]</scope>
    <source>
        <strain evidence="3">Fred_18-Q3-R57-64_BAT3C.720</strain>
    </source>
</reference>
<gene>
    <name evidence="3" type="ORF">IPK02_12695</name>
</gene>
<comment type="caution">
    <text evidence="3">The sequence shown here is derived from an EMBL/GenBank/DDBJ whole genome shotgun (WGS) entry which is preliminary data.</text>
</comment>
<organism evidence="3 4">
    <name type="scientific">Candidatus Accumulibacter affinis</name>
    <dbReference type="NCBI Taxonomy" id="2954384"/>
    <lineage>
        <taxon>Bacteria</taxon>
        <taxon>Pseudomonadati</taxon>
        <taxon>Pseudomonadota</taxon>
        <taxon>Betaproteobacteria</taxon>
        <taxon>Candidatus Accumulibacter</taxon>
    </lineage>
</organism>
<proteinExistence type="predicted"/>
<evidence type="ECO:0000313" key="4">
    <source>
        <dbReference type="Proteomes" id="UP000706151"/>
    </source>
</evidence>
<dbReference type="SUPFAM" id="SSF53756">
    <property type="entry name" value="UDP-Glycosyltransferase/glycogen phosphorylase"/>
    <property type="match status" value="1"/>
</dbReference>
<feature type="domain" description="Glycosyltransferase subfamily 4-like N-terminal" evidence="2">
    <location>
        <begin position="162"/>
        <end position="256"/>
    </location>
</feature>
<feature type="region of interest" description="Disordered" evidence="1">
    <location>
        <begin position="90"/>
        <end position="132"/>
    </location>
</feature>
<dbReference type="Pfam" id="PF13579">
    <property type="entry name" value="Glyco_trans_4_4"/>
    <property type="match status" value="1"/>
</dbReference>
<dbReference type="EMBL" id="JADJOT010000009">
    <property type="protein sequence ID" value="MBK7954733.1"/>
    <property type="molecule type" value="Genomic_DNA"/>
</dbReference>
<dbReference type="GO" id="GO:0016757">
    <property type="term" value="F:glycosyltransferase activity"/>
    <property type="evidence" value="ECO:0007669"/>
    <property type="project" value="UniProtKB-ARBA"/>
</dbReference>
<dbReference type="Gene3D" id="3.40.50.2000">
    <property type="entry name" value="Glycogen Phosphorylase B"/>
    <property type="match status" value="2"/>
</dbReference>
<dbReference type="AlphaFoldDB" id="A0A935W597"/>
<accession>A0A935W597</accession>